<sequence>MNKAAAVALIVFAGWMGPANAASRFMQTGAVTSQPIGHYEFCELHRDECSVRSTNTAAPKLTDYGWNVVREVNARINAEIMPVTDMEIYGRDEVWAYPTDAGDCEDFVLLKRKELMERGFSASSLLITVVRKPDGEGHAVLTLRTSEGDFILDNLENEVKLWNETPYRYLKRQAAFNSGRWVTIENADELLVGSVD</sequence>
<dbReference type="Gene3D" id="3.10.620.30">
    <property type="match status" value="1"/>
</dbReference>
<feature type="chain" id="PRO_5045723539" evidence="1">
    <location>
        <begin position="22"/>
        <end position="196"/>
    </location>
</feature>
<accession>A0ABT8YPA1</accession>
<dbReference type="PANTHER" id="PTHR39327">
    <property type="match status" value="1"/>
</dbReference>
<protein>
    <submittedName>
        <fullName evidence="2">Transglutaminase-like cysteine peptidase</fullName>
    </submittedName>
</protein>
<dbReference type="InterPro" id="IPR010319">
    <property type="entry name" value="Transglutaminase-like_Cys_pept"/>
</dbReference>
<name>A0ABT8YPA1_9HYPH</name>
<gene>
    <name evidence="2" type="ORF">Q4481_16315</name>
</gene>
<proteinExistence type="predicted"/>
<reference evidence="2" key="2">
    <citation type="submission" date="2023-07" db="EMBL/GenBank/DDBJ databases">
        <authorList>
            <person name="Shen H."/>
        </authorList>
    </citation>
    <scope>NUCLEOTIDE SEQUENCE</scope>
    <source>
        <strain evidence="2">TNR-22</strain>
    </source>
</reference>
<dbReference type="Pfam" id="PF06035">
    <property type="entry name" value="Peptidase_C93"/>
    <property type="match status" value="1"/>
</dbReference>
<dbReference type="Proteomes" id="UP001174932">
    <property type="component" value="Unassembled WGS sequence"/>
</dbReference>
<feature type="signal peptide" evidence="1">
    <location>
        <begin position="1"/>
        <end position="21"/>
    </location>
</feature>
<dbReference type="EMBL" id="JAUOZU010000012">
    <property type="protein sequence ID" value="MDO6965532.1"/>
    <property type="molecule type" value="Genomic_DNA"/>
</dbReference>
<reference evidence="2" key="1">
    <citation type="journal article" date="2015" name="Int. J. Syst. Evol. Microbiol.">
        <title>Rhizobium alvei sp. nov., isolated from a freshwater river.</title>
        <authorList>
            <person name="Sheu S.Y."/>
            <person name="Huang H.W."/>
            <person name="Young C.C."/>
            <person name="Chen W.M."/>
        </authorList>
    </citation>
    <scope>NUCLEOTIDE SEQUENCE</scope>
    <source>
        <strain evidence="2">TNR-22</strain>
    </source>
</reference>
<evidence type="ECO:0000256" key="1">
    <source>
        <dbReference type="SAM" id="SignalP"/>
    </source>
</evidence>
<dbReference type="PANTHER" id="PTHR39327:SF1">
    <property type="entry name" value="BLR5470 PROTEIN"/>
    <property type="match status" value="1"/>
</dbReference>
<organism evidence="2 3">
    <name type="scientific">Rhizobium alvei</name>
    <dbReference type="NCBI Taxonomy" id="1132659"/>
    <lineage>
        <taxon>Bacteria</taxon>
        <taxon>Pseudomonadati</taxon>
        <taxon>Pseudomonadota</taxon>
        <taxon>Alphaproteobacteria</taxon>
        <taxon>Hyphomicrobiales</taxon>
        <taxon>Rhizobiaceae</taxon>
        <taxon>Rhizobium/Agrobacterium group</taxon>
        <taxon>Rhizobium</taxon>
    </lineage>
</organism>
<comment type="caution">
    <text evidence="2">The sequence shown here is derived from an EMBL/GenBank/DDBJ whole genome shotgun (WGS) entry which is preliminary data.</text>
</comment>
<keyword evidence="3" id="KW-1185">Reference proteome</keyword>
<evidence type="ECO:0000313" key="3">
    <source>
        <dbReference type="Proteomes" id="UP001174932"/>
    </source>
</evidence>
<keyword evidence="1" id="KW-0732">Signal</keyword>
<evidence type="ECO:0000313" key="2">
    <source>
        <dbReference type="EMBL" id="MDO6965532.1"/>
    </source>
</evidence>